<dbReference type="Pfam" id="PF00512">
    <property type="entry name" value="HisKA"/>
    <property type="match status" value="1"/>
</dbReference>
<dbReference type="InterPro" id="IPR036097">
    <property type="entry name" value="HisK_dim/P_sf"/>
</dbReference>
<sequence length="491" mass="56280">MRIAILIFAGFIVILFLFSVTTFVNYRQSLKVKENTDWVYKSQVVIRNSLRFQRNLTEMESGLRGFLFTGENSFLEPFDSAASENETLIAELHTLIQEHSFQQERLAEIRRLHEQWEHEFAQPLIAAKQQAVLVDTDHKSFSSLYNSKDGNRTERNIRKQIRDKFREFNNYEYNLRDERGKALTASVAGTEFISFSLTSLSIFIGLAIAVYISYRISQRINSMVTLAGQIASGNLNVQMKDTAKDELSHLSTSLNRMARTLSENISELERKNIELDRFAYVVSHDLKAPLRGIENASTWIEEDYGNQLPEQVKEYLTLMRGRIRRMENLINGILELARVGRHKSPLELVNVELMLQELIEMLAPQPGIQVSIQPDMPVLLTERVPLQQVFINLLSNAIKYHHLPEGKISITYHDNDTHYAFSVTDDGPGIEPQYHEKIFIVFQTLKERDAFESTGVGLAIVKKILDDKKCTIKVDSQAGKGAAFTFTWPKN</sequence>
<dbReference type="InterPro" id="IPR005467">
    <property type="entry name" value="His_kinase_dom"/>
</dbReference>
<evidence type="ECO:0000259" key="9">
    <source>
        <dbReference type="PROSITE" id="PS50885"/>
    </source>
</evidence>
<dbReference type="CDD" id="cd00082">
    <property type="entry name" value="HisKA"/>
    <property type="match status" value="1"/>
</dbReference>
<dbReference type="Pfam" id="PF05227">
    <property type="entry name" value="CHASE3"/>
    <property type="match status" value="1"/>
</dbReference>
<evidence type="ECO:0000256" key="2">
    <source>
        <dbReference type="ARBA" id="ARBA00004370"/>
    </source>
</evidence>
<keyword evidence="5" id="KW-0808">Transferase</keyword>
<dbReference type="GO" id="GO:0000155">
    <property type="term" value="F:phosphorelay sensor kinase activity"/>
    <property type="evidence" value="ECO:0007669"/>
    <property type="project" value="InterPro"/>
</dbReference>
<dbReference type="EMBL" id="CP048222">
    <property type="protein sequence ID" value="QHT70482.1"/>
    <property type="molecule type" value="Genomic_DNA"/>
</dbReference>
<dbReference type="PANTHER" id="PTHR42878">
    <property type="entry name" value="TWO-COMPONENT HISTIDINE KINASE"/>
    <property type="match status" value="1"/>
</dbReference>
<dbReference type="Pfam" id="PF00672">
    <property type="entry name" value="HAMP"/>
    <property type="match status" value="1"/>
</dbReference>
<organism evidence="10 11">
    <name type="scientific">Rhodocytophaga rosea</name>
    <dbReference type="NCBI Taxonomy" id="2704465"/>
    <lineage>
        <taxon>Bacteria</taxon>
        <taxon>Pseudomonadati</taxon>
        <taxon>Bacteroidota</taxon>
        <taxon>Cytophagia</taxon>
        <taxon>Cytophagales</taxon>
        <taxon>Rhodocytophagaceae</taxon>
        <taxon>Rhodocytophaga</taxon>
    </lineage>
</organism>
<keyword evidence="11" id="KW-1185">Reference proteome</keyword>
<dbReference type="InterPro" id="IPR003594">
    <property type="entry name" value="HATPase_dom"/>
</dbReference>
<dbReference type="SUPFAM" id="SSF158472">
    <property type="entry name" value="HAMP domain-like"/>
    <property type="match status" value="1"/>
</dbReference>
<evidence type="ECO:0000313" key="10">
    <source>
        <dbReference type="EMBL" id="QHT70482.1"/>
    </source>
</evidence>
<dbReference type="InterPro" id="IPR007891">
    <property type="entry name" value="CHASE3"/>
</dbReference>
<dbReference type="Gene3D" id="1.10.287.130">
    <property type="match status" value="1"/>
</dbReference>
<dbReference type="SUPFAM" id="SSF47384">
    <property type="entry name" value="Homodimeric domain of signal transducing histidine kinase"/>
    <property type="match status" value="1"/>
</dbReference>
<dbReference type="EC" id="2.7.13.3" evidence="3"/>
<evidence type="ECO:0000256" key="1">
    <source>
        <dbReference type="ARBA" id="ARBA00000085"/>
    </source>
</evidence>
<dbReference type="SMART" id="SM00304">
    <property type="entry name" value="HAMP"/>
    <property type="match status" value="1"/>
</dbReference>
<comment type="subcellular location">
    <subcellularLocation>
        <location evidence="2">Membrane</location>
    </subcellularLocation>
</comment>
<feature type="domain" description="Histidine kinase" evidence="8">
    <location>
        <begin position="281"/>
        <end position="491"/>
    </location>
</feature>
<protein>
    <recommendedName>
        <fullName evidence="3">histidine kinase</fullName>
        <ecNumber evidence="3">2.7.13.3</ecNumber>
    </recommendedName>
</protein>
<dbReference type="CDD" id="cd06225">
    <property type="entry name" value="HAMP"/>
    <property type="match status" value="1"/>
</dbReference>
<comment type="catalytic activity">
    <reaction evidence="1">
        <text>ATP + protein L-histidine = ADP + protein N-phospho-L-histidine.</text>
        <dbReference type="EC" id="2.7.13.3"/>
    </reaction>
</comment>
<keyword evidence="7" id="KW-0472">Membrane</keyword>
<accession>A0A6C0GSI3</accession>
<reference evidence="10 11" key="1">
    <citation type="submission" date="2020-01" db="EMBL/GenBank/DDBJ databases">
        <authorList>
            <person name="Kim M.K."/>
        </authorList>
    </citation>
    <scope>NUCLEOTIDE SEQUENCE [LARGE SCALE GENOMIC DNA]</scope>
    <source>
        <strain evidence="10 11">172606-1</strain>
    </source>
</reference>
<dbReference type="RefSeq" id="WP_162446459.1">
    <property type="nucleotide sequence ID" value="NZ_CP048222.1"/>
</dbReference>
<dbReference type="PANTHER" id="PTHR42878:SF15">
    <property type="entry name" value="BACTERIOPHYTOCHROME"/>
    <property type="match status" value="1"/>
</dbReference>
<dbReference type="SUPFAM" id="SSF55874">
    <property type="entry name" value="ATPase domain of HSP90 chaperone/DNA topoisomerase II/histidine kinase"/>
    <property type="match status" value="1"/>
</dbReference>
<keyword evidence="7" id="KW-0812">Transmembrane</keyword>
<dbReference type="Gene3D" id="6.10.340.10">
    <property type="match status" value="1"/>
</dbReference>
<dbReference type="InterPro" id="IPR036890">
    <property type="entry name" value="HATPase_C_sf"/>
</dbReference>
<dbReference type="PROSITE" id="PS50885">
    <property type="entry name" value="HAMP"/>
    <property type="match status" value="1"/>
</dbReference>
<dbReference type="SMART" id="SM00387">
    <property type="entry name" value="HATPase_c"/>
    <property type="match status" value="1"/>
</dbReference>
<evidence type="ECO:0000256" key="7">
    <source>
        <dbReference type="SAM" id="Phobius"/>
    </source>
</evidence>
<dbReference type="SMART" id="SM00388">
    <property type="entry name" value="HisKA"/>
    <property type="match status" value="1"/>
</dbReference>
<dbReference type="GO" id="GO:0016020">
    <property type="term" value="C:membrane"/>
    <property type="evidence" value="ECO:0007669"/>
    <property type="project" value="UniProtKB-SubCell"/>
</dbReference>
<dbReference type="PRINTS" id="PR00344">
    <property type="entry name" value="BCTRLSENSOR"/>
</dbReference>
<dbReference type="AlphaFoldDB" id="A0A6C0GSI3"/>
<name>A0A6C0GSI3_9BACT</name>
<keyword evidence="4" id="KW-0597">Phosphoprotein</keyword>
<dbReference type="GO" id="GO:0000156">
    <property type="term" value="F:phosphorelay response regulator activity"/>
    <property type="evidence" value="ECO:0007669"/>
    <property type="project" value="TreeGrafter"/>
</dbReference>
<evidence type="ECO:0000313" key="11">
    <source>
        <dbReference type="Proteomes" id="UP000480178"/>
    </source>
</evidence>
<feature type="domain" description="HAMP" evidence="9">
    <location>
        <begin position="214"/>
        <end position="266"/>
    </location>
</feature>
<dbReference type="PROSITE" id="PS50109">
    <property type="entry name" value="HIS_KIN"/>
    <property type="match status" value="1"/>
</dbReference>
<dbReference type="GO" id="GO:0030295">
    <property type="term" value="F:protein kinase activator activity"/>
    <property type="evidence" value="ECO:0007669"/>
    <property type="project" value="TreeGrafter"/>
</dbReference>
<dbReference type="InterPro" id="IPR003660">
    <property type="entry name" value="HAMP_dom"/>
</dbReference>
<dbReference type="GO" id="GO:0007234">
    <property type="term" value="P:osmosensory signaling via phosphorelay pathway"/>
    <property type="evidence" value="ECO:0007669"/>
    <property type="project" value="TreeGrafter"/>
</dbReference>
<feature type="transmembrane region" description="Helical" evidence="7">
    <location>
        <begin position="192"/>
        <end position="214"/>
    </location>
</feature>
<keyword evidence="7" id="KW-1133">Transmembrane helix</keyword>
<evidence type="ECO:0000256" key="3">
    <source>
        <dbReference type="ARBA" id="ARBA00012438"/>
    </source>
</evidence>
<dbReference type="InterPro" id="IPR050351">
    <property type="entry name" value="BphY/WalK/GraS-like"/>
</dbReference>
<evidence type="ECO:0000259" key="8">
    <source>
        <dbReference type="PROSITE" id="PS50109"/>
    </source>
</evidence>
<dbReference type="CDD" id="cd19410">
    <property type="entry name" value="HK9-like_sensor"/>
    <property type="match status" value="1"/>
</dbReference>
<keyword evidence="6" id="KW-0418">Kinase</keyword>
<dbReference type="Gene3D" id="3.30.565.10">
    <property type="entry name" value="Histidine kinase-like ATPase, C-terminal domain"/>
    <property type="match status" value="1"/>
</dbReference>
<dbReference type="KEGG" id="rhoz:GXP67_29435"/>
<evidence type="ECO:0000256" key="4">
    <source>
        <dbReference type="ARBA" id="ARBA00022553"/>
    </source>
</evidence>
<dbReference type="Proteomes" id="UP000480178">
    <property type="component" value="Chromosome"/>
</dbReference>
<evidence type="ECO:0000256" key="5">
    <source>
        <dbReference type="ARBA" id="ARBA00022679"/>
    </source>
</evidence>
<dbReference type="Pfam" id="PF02518">
    <property type="entry name" value="HATPase_c"/>
    <property type="match status" value="1"/>
</dbReference>
<gene>
    <name evidence="10" type="ORF">GXP67_29435</name>
</gene>
<evidence type="ECO:0000256" key="6">
    <source>
        <dbReference type="ARBA" id="ARBA00022777"/>
    </source>
</evidence>
<dbReference type="InterPro" id="IPR004358">
    <property type="entry name" value="Sig_transdc_His_kin-like_C"/>
</dbReference>
<dbReference type="InterPro" id="IPR003661">
    <property type="entry name" value="HisK_dim/P_dom"/>
</dbReference>
<proteinExistence type="predicted"/>